<organism evidence="3 4">
    <name type="scientific">Cadophora malorum</name>
    <dbReference type="NCBI Taxonomy" id="108018"/>
    <lineage>
        <taxon>Eukaryota</taxon>
        <taxon>Fungi</taxon>
        <taxon>Dikarya</taxon>
        <taxon>Ascomycota</taxon>
        <taxon>Pezizomycotina</taxon>
        <taxon>Leotiomycetes</taxon>
        <taxon>Helotiales</taxon>
        <taxon>Ploettnerulaceae</taxon>
        <taxon>Cadophora</taxon>
    </lineage>
</organism>
<proteinExistence type="inferred from homology"/>
<evidence type="ECO:0000256" key="2">
    <source>
        <dbReference type="SAM" id="MobiDB-lite"/>
    </source>
</evidence>
<dbReference type="AlphaFoldDB" id="A0A8H8BW40"/>
<gene>
    <name evidence="3" type="ORF">IFR04_001035</name>
</gene>
<name>A0A8H8BW40_9HELO</name>
<evidence type="ECO:0000313" key="4">
    <source>
        <dbReference type="Proteomes" id="UP000664132"/>
    </source>
</evidence>
<evidence type="ECO:0000313" key="3">
    <source>
        <dbReference type="EMBL" id="KAG4425828.1"/>
    </source>
</evidence>
<dbReference type="Pfam" id="PF09797">
    <property type="entry name" value="NatB_MDM20"/>
    <property type="match status" value="1"/>
</dbReference>
<dbReference type="SUPFAM" id="SSF47072">
    <property type="entry name" value="Cysteine alpha-hairpin motif"/>
    <property type="match status" value="1"/>
</dbReference>
<comment type="caution">
    <text evidence="3">The sequence shown here is derived from an EMBL/GenBank/DDBJ whole genome shotgun (WGS) entry which is preliminary data.</text>
</comment>
<dbReference type="PROSITE" id="PS51808">
    <property type="entry name" value="CHCH"/>
    <property type="match status" value="1"/>
</dbReference>
<dbReference type="Proteomes" id="UP000664132">
    <property type="component" value="Unassembled WGS sequence"/>
</dbReference>
<dbReference type="PANTHER" id="PTHR22767:SF3">
    <property type="entry name" value="N-ALPHA-ACETYLTRANSFERASE 25, NATB AUXILIARY SUBUNIT"/>
    <property type="match status" value="1"/>
</dbReference>
<accession>A0A8H8BW40</accession>
<protein>
    <submittedName>
        <fullName evidence="3">Uncharacterized protein</fullName>
    </submittedName>
</protein>
<dbReference type="EMBL" id="JAFJYH010000007">
    <property type="protein sequence ID" value="KAG4425828.1"/>
    <property type="molecule type" value="Genomic_DNA"/>
</dbReference>
<dbReference type="GO" id="GO:0031416">
    <property type="term" value="C:NatB complex"/>
    <property type="evidence" value="ECO:0007669"/>
    <property type="project" value="TreeGrafter"/>
</dbReference>
<sequence length="1094" mass="123778">MSSKDTKDTAGEPWNSKTSEKFNSKLPGEYLDPCQEAASRSLKCLHRNGGDREMCTDYFHCRRAYRDCKQQWLSARKDAKLKDGKSWFSDGSLSPVRDMDQFQDRADAQIWNAIEAKNLKQALKLVDKRLAKKHTPYHEALKIYIRALSPQATEKAAVLLHLEELAEKKTAPSELVVTELYDDALSEVLPDPQENWARIVGELRWQCVKGSPKNEDTSLKCFQACLARNDLDHARQIANSLEKTFPKNHAYIFWNISTMYLFSMSPKCPEMQKKIWGGLSLGQISKLATATKQAADQKQLPVRSIESPQELLLLHRITRSYGKTEANLEHLRDQFLGPESAVAKGEWELWRMKLELLQERQDWKAVFETTGSLLRRARTTDASSQYSEARLSDWIVWNAYIRSAKELNVLELNSQVTAEVQAHLDPTCKIDKSWKRNASLALVKLAFEGPDSSPPLGNDEVPYRVSTIFRYLQDYGNASTAYNDLRPFVGQLNQDERKQLRGALDKKAESRTLSTIREITESINTDKLRYLLRCCLPELERNQNPEQRSARNSFTCISCSERCGVGCVHCLKSTAEESIKSYRIAASDDKLVADLPSTDRHPADDFSVLAAMCLIKLAIAEPRDGLAPINSSSTSTSNLLQAAVLLEVASVPSRSNFQISLMLVRLYCYLGCGSLAMRAFERLSLKQVQLDTLSYVVLDRISTFHPHPFAQLPNGSDKTRTPIEQLQKQRKLYKSAEEHAIKNVWLSFKHSSYNSVFEIREVQESLSRSLARVMYVVESTKVARLLEPKKPLAEISQEYDIIAPDAELSEATFVDTCDYETFPNYESSTGPRFEELSRFVPRPTDTRYRQNLIEQKLLLIIDPSTTTSGEGLILQQWLKQYLDFQKKHQSSKVGPEDLTGSEALAKSTYNAMALIIHHACDRALWTEPDIKDKLDGYNKDLAETLEKHLAVIDKMENLVPAFASTLHALYTAHEIGTAMVNFCAYISRRGKDVYDKQAEANKTILDLAQRLLQTTMNKCAAVKKGLDEGGWIDKVLEFVLPEETGEQQGVSSAIVEALREHLDDGFMEQWAGEVAESWRDSVTGFSLLKVPAKS</sequence>
<comment type="similarity">
    <text evidence="1">Belongs to the MDM20/NAA25 family.</text>
</comment>
<evidence type="ECO:0000256" key="1">
    <source>
        <dbReference type="ARBA" id="ARBA00006298"/>
    </source>
</evidence>
<feature type="region of interest" description="Disordered" evidence="2">
    <location>
        <begin position="1"/>
        <end position="22"/>
    </location>
</feature>
<keyword evidence="4" id="KW-1185">Reference proteome</keyword>
<dbReference type="InterPro" id="IPR009069">
    <property type="entry name" value="Cys_alpha_HP_mot_SF"/>
</dbReference>
<dbReference type="InterPro" id="IPR019183">
    <property type="entry name" value="NAA25_NatB_aux_su"/>
</dbReference>
<reference evidence="3" key="1">
    <citation type="submission" date="2021-02" db="EMBL/GenBank/DDBJ databases">
        <title>Genome sequence Cadophora malorum strain M34.</title>
        <authorList>
            <person name="Stefanovic E."/>
            <person name="Vu D."/>
            <person name="Scully C."/>
            <person name="Dijksterhuis J."/>
            <person name="Roader J."/>
            <person name="Houbraken J."/>
        </authorList>
    </citation>
    <scope>NUCLEOTIDE SEQUENCE</scope>
    <source>
        <strain evidence="3">M34</strain>
    </source>
</reference>
<dbReference type="PANTHER" id="PTHR22767">
    <property type="entry name" value="N-TERMINAL ACETYLTRANSFERASE-RELATED"/>
    <property type="match status" value="1"/>
</dbReference>
<feature type="compositionally biased region" description="Basic and acidic residues" evidence="2">
    <location>
        <begin position="1"/>
        <end position="10"/>
    </location>
</feature>
<dbReference type="OrthoDB" id="1874341at2759"/>